<organism evidence="2 3">
    <name type="scientific">Ricinus communis</name>
    <name type="common">Castor bean</name>
    <dbReference type="NCBI Taxonomy" id="3988"/>
    <lineage>
        <taxon>Eukaryota</taxon>
        <taxon>Viridiplantae</taxon>
        <taxon>Streptophyta</taxon>
        <taxon>Embryophyta</taxon>
        <taxon>Tracheophyta</taxon>
        <taxon>Spermatophyta</taxon>
        <taxon>Magnoliopsida</taxon>
        <taxon>eudicotyledons</taxon>
        <taxon>Gunneridae</taxon>
        <taxon>Pentapetalae</taxon>
        <taxon>rosids</taxon>
        <taxon>fabids</taxon>
        <taxon>Malpighiales</taxon>
        <taxon>Euphorbiaceae</taxon>
        <taxon>Acalyphoideae</taxon>
        <taxon>Acalypheae</taxon>
        <taxon>Ricinus</taxon>
    </lineage>
</organism>
<reference evidence="3" key="1">
    <citation type="journal article" date="2010" name="Nat. Biotechnol.">
        <title>Draft genome sequence of the oilseed species Ricinus communis.</title>
        <authorList>
            <person name="Chan A.P."/>
            <person name="Crabtree J."/>
            <person name="Zhao Q."/>
            <person name="Lorenzi H."/>
            <person name="Orvis J."/>
            <person name="Puiu D."/>
            <person name="Melake-Berhan A."/>
            <person name="Jones K.M."/>
            <person name="Redman J."/>
            <person name="Chen G."/>
            <person name="Cahoon E.B."/>
            <person name="Gedil M."/>
            <person name="Stanke M."/>
            <person name="Haas B.J."/>
            <person name="Wortman J.R."/>
            <person name="Fraser-Liggett C.M."/>
            <person name="Ravel J."/>
            <person name="Rabinowicz P.D."/>
        </authorList>
    </citation>
    <scope>NUCLEOTIDE SEQUENCE [LARGE SCALE GENOMIC DNA]</scope>
    <source>
        <strain evidence="3">cv. Hale</strain>
    </source>
</reference>
<sequence length="111" mass="12941">MNTSFTDIVNQLKYLKKDISELEQDCKTSKEEKKKKGIALATNSENTNSDSSDEEMAAFTRKMKRLLNRGCPRNRKRPPMLYAMNATSLNKYNLIVLNLRRNVRRINKRNS</sequence>
<proteinExistence type="predicted"/>
<dbReference type="InParanoid" id="B9RWY5"/>
<gene>
    <name evidence="2" type="ORF">RCOM_1705940</name>
</gene>
<name>B9RWY5_RICCO</name>
<dbReference type="Proteomes" id="UP000008311">
    <property type="component" value="Unassembled WGS sequence"/>
</dbReference>
<feature type="region of interest" description="Disordered" evidence="1">
    <location>
        <begin position="26"/>
        <end position="55"/>
    </location>
</feature>
<dbReference type="AlphaFoldDB" id="B9RWY5"/>
<evidence type="ECO:0000313" key="3">
    <source>
        <dbReference type="Proteomes" id="UP000008311"/>
    </source>
</evidence>
<evidence type="ECO:0000256" key="1">
    <source>
        <dbReference type="SAM" id="MobiDB-lite"/>
    </source>
</evidence>
<dbReference type="EMBL" id="EQ973825">
    <property type="protein sequence ID" value="EEF44140.1"/>
    <property type="molecule type" value="Genomic_DNA"/>
</dbReference>
<accession>B9RWY5</accession>
<protein>
    <submittedName>
        <fullName evidence="2">Uncharacterized protein</fullName>
    </submittedName>
</protein>
<evidence type="ECO:0000313" key="2">
    <source>
        <dbReference type="EMBL" id="EEF44140.1"/>
    </source>
</evidence>
<keyword evidence="3" id="KW-1185">Reference proteome</keyword>